<dbReference type="OrthoDB" id="3542681at2759"/>
<dbReference type="GO" id="GO:0046983">
    <property type="term" value="F:protein dimerization activity"/>
    <property type="evidence" value="ECO:0007669"/>
    <property type="project" value="InterPro"/>
</dbReference>
<protein>
    <submittedName>
        <fullName evidence="2">Uncharacterized protein</fullName>
    </submittedName>
</protein>
<comment type="caution">
    <text evidence="2">The sequence shown here is derived from an EMBL/GenBank/DDBJ whole genome shotgun (WGS) entry which is preliminary data.</text>
</comment>
<dbReference type="Proteomes" id="UP000319257">
    <property type="component" value="Unassembled WGS sequence"/>
</dbReference>
<feature type="compositionally biased region" description="Low complexity" evidence="1">
    <location>
        <begin position="162"/>
        <end position="177"/>
    </location>
</feature>
<reference evidence="2 3" key="1">
    <citation type="submission" date="2019-06" db="EMBL/GenBank/DDBJ databases">
        <title>Draft genome sequence of the filamentous fungus Phialemoniopsis curvata isolated from diesel fuel.</title>
        <authorList>
            <person name="Varaljay V.A."/>
            <person name="Lyon W.J."/>
            <person name="Crouch A.L."/>
            <person name="Drake C.E."/>
            <person name="Hollomon J.M."/>
            <person name="Nadeau L.J."/>
            <person name="Nunn H.S."/>
            <person name="Stevenson B.S."/>
            <person name="Bojanowski C.L."/>
            <person name="Crookes-Goodson W.J."/>
        </authorList>
    </citation>
    <scope>NUCLEOTIDE SEQUENCE [LARGE SCALE GENOMIC DNA]</scope>
    <source>
        <strain evidence="2 3">D216</strain>
    </source>
</reference>
<evidence type="ECO:0000256" key="1">
    <source>
        <dbReference type="SAM" id="MobiDB-lite"/>
    </source>
</evidence>
<accession>A0A507B9N6</accession>
<dbReference type="GeneID" id="41973730"/>
<sequence>MTSGICCSQATGLLAPILKKSQILNCCCNAMTILPQTQAAFDTEMVLHQDRDGFQASASGLDQCQSQVPLNFAYEPAMVVSPSWTLGGPLGTEYISSDPFFSPVLSDVLEAGSPPTSGLDSNGSSDQNYFPAVEDPPFTGTSGSLSPPDDDRLESDSVGNGRATAAASAATTARASSPMRLSDAKLRSASRKPKKHRGGARQTAASARETRLRAGHNLCEKNYRDRLKAYFEDLLVVLPMGGAAGDSDDDDDSPSAGENISRALQQGGAGAGGQAFSRGQVLEAARKRILELERKVDRLSSELGYHGSSPQATAAAHRRSVCVGGNAVQL</sequence>
<evidence type="ECO:0000313" key="3">
    <source>
        <dbReference type="Proteomes" id="UP000319257"/>
    </source>
</evidence>
<dbReference type="SUPFAM" id="SSF47459">
    <property type="entry name" value="HLH, helix-loop-helix DNA-binding domain"/>
    <property type="match status" value="1"/>
</dbReference>
<dbReference type="EMBL" id="SKBQ01000035">
    <property type="protein sequence ID" value="TPX13310.1"/>
    <property type="molecule type" value="Genomic_DNA"/>
</dbReference>
<dbReference type="InParanoid" id="A0A507B9N6"/>
<dbReference type="STRING" id="1093900.A0A507B9N6"/>
<proteinExistence type="predicted"/>
<evidence type="ECO:0000313" key="2">
    <source>
        <dbReference type="EMBL" id="TPX13310.1"/>
    </source>
</evidence>
<dbReference type="AlphaFoldDB" id="A0A507B9N6"/>
<dbReference type="InterPro" id="IPR036638">
    <property type="entry name" value="HLH_DNA-bd_sf"/>
</dbReference>
<dbReference type="RefSeq" id="XP_030995021.1">
    <property type="nucleotide sequence ID" value="XM_031140898.1"/>
</dbReference>
<keyword evidence="3" id="KW-1185">Reference proteome</keyword>
<dbReference type="Gene3D" id="4.10.280.10">
    <property type="entry name" value="Helix-loop-helix DNA-binding domain"/>
    <property type="match status" value="1"/>
</dbReference>
<organism evidence="2 3">
    <name type="scientific">Thyridium curvatum</name>
    <dbReference type="NCBI Taxonomy" id="1093900"/>
    <lineage>
        <taxon>Eukaryota</taxon>
        <taxon>Fungi</taxon>
        <taxon>Dikarya</taxon>
        <taxon>Ascomycota</taxon>
        <taxon>Pezizomycotina</taxon>
        <taxon>Sordariomycetes</taxon>
        <taxon>Sordariomycetidae</taxon>
        <taxon>Thyridiales</taxon>
        <taxon>Thyridiaceae</taxon>
        <taxon>Thyridium</taxon>
    </lineage>
</organism>
<gene>
    <name evidence="2" type="ORF">E0L32_006283</name>
</gene>
<name>A0A507B9N6_9PEZI</name>
<feature type="compositionally biased region" description="Polar residues" evidence="1">
    <location>
        <begin position="114"/>
        <end position="128"/>
    </location>
</feature>
<feature type="compositionally biased region" description="Basic residues" evidence="1">
    <location>
        <begin position="188"/>
        <end position="199"/>
    </location>
</feature>
<feature type="region of interest" description="Disordered" evidence="1">
    <location>
        <begin position="112"/>
        <end position="209"/>
    </location>
</feature>